<evidence type="ECO:0000313" key="7">
    <source>
        <dbReference type="EMBL" id="MDD9783704.1"/>
    </source>
</evidence>
<accession>A0ABD4WTX7</accession>
<dbReference type="EC" id="1.1.1.47" evidence="3"/>
<dbReference type="InterPro" id="IPR020904">
    <property type="entry name" value="Sc_DH/Rdtase_CS"/>
</dbReference>
<dbReference type="SUPFAM" id="SSF51735">
    <property type="entry name" value="NAD(P)-binding Rossmann-fold domains"/>
    <property type="match status" value="1"/>
</dbReference>
<gene>
    <name evidence="7" type="ORF">PVE99_15100</name>
</gene>
<dbReference type="GO" id="GO:0047936">
    <property type="term" value="F:glucose 1-dehydrogenase [NAD(P)+] activity"/>
    <property type="evidence" value="ECO:0007669"/>
    <property type="project" value="UniProtKB-EC"/>
</dbReference>
<organism evidence="7 8">
    <name type="scientific">Priestia megaterium</name>
    <name type="common">Bacillus megaterium</name>
    <dbReference type="NCBI Taxonomy" id="1404"/>
    <lineage>
        <taxon>Bacteria</taxon>
        <taxon>Bacillati</taxon>
        <taxon>Bacillota</taxon>
        <taxon>Bacilli</taxon>
        <taxon>Bacillales</taxon>
        <taxon>Bacillaceae</taxon>
        <taxon>Priestia</taxon>
    </lineage>
</organism>
<dbReference type="PRINTS" id="PR00080">
    <property type="entry name" value="SDRFAMILY"/>
</dbReference>
<evidence type="ECO:0000256" key="4">
    <source>
        <dbReference type="ARBA" id="ARBA00047555"/>
    </source>
</evidence>
<sequence length="256" mass="28186">MKKTVLVTGASSGIGKSFAEEYAKKGFDVVLVARSEDKLMAISKELENKYNIETYIILADLSKEYEAKKIHSIVKEKKLSIDILVNNAGYASNGILTHVELPKQHEQIMVNSVAVVDMCYLFIEEMVRNNAGTIINVASTSAFHPIPYMSIYAATKAFVLSFTEALSIEYKNKGIKIIAICPGATDTNFFANGGVSFGSKRTPKDVVNTTFKGINRGRISIIDGTNNIFTSIVLPKILSRKNMVKMVGNIMSKRID</sequence>
<dbReference type="RefSeq" id="WP_057274795.1">
    <property type="nucleotide sequence ID" value="NZ_JACYVS010000002.1"/>
</dbReference>
<evidence type="ECO:0000256" key="5">
    <source>
        <dbReference type="ARBA" id="ARBA00048831"/>
    </source>
</evidence>
<proteinExistence type="inferred from homology"/>
<comment type="similarity">
    <text evidence="1 6">Belongs to the short-chain dehydrogenases/reductases (SDR) family.</text>
</comment>
<dbReference type="Pfam" id="PF00106">
    <property type="entry name" value="adh_short"/>
    <property type="match status" value="1"/>
</dbReference>
<reference evidence="7 8" key="1">
    <citation type="submission" date="2023-02" db="EMBL/GenBank/DDBJ databases">
        <authorList>
            <person name="Olszewska D."/>
        </authorList>
    </citation>
    <scope>NUCLEOTIDE SEQUENCE [LARGE SCALE GENOMIC DNA]</scope>
    <source>
        <strain evidence="7 8">FDU301</strain>
    </source>
</reference>
<dbReference type="InterPro" id="IPR036291">
    <property type="entry name" value="NAD(P)-bd_dom_sf"/>
</dbReference>
<dbReference type="PIRSF" id="PIRSF000126">
    <property type="entry name" value="11-beta-HSD1"/>
    <property type="match status" value="1"/>
</dbReference>
<dbReference type="PANTHER" id="PTHR42901">
    <property type="entry name" value="ALCOHOL DEHYDROGENASE"/>
    <property type="match status" value="1"/>
</dbReference>
<dbReference type="PANTHER" id="PTHR42901:SF1">
    <property type="entry name" value="ALCOHOL DEHYDROGENASE"/>
    <property type="match status" value="1"/>
</dbReference>
<dbReference type="Gene3D" id="3.40.50.720">
    <property type="entry name" value="NAD(P)-binding Rossmann-like Domain"/>
    <property type="match status" value="1"/>
</dbReference>
<evidence type="ECO:0000256" key="2">
    <source>
        <dbReference type="ARBA" id="ARBA00023002"/>
    </source>
</evidence>
<dbReference type="AlphaFoldDB" id="A0ABD4WTX7"/>
<evidence type="ECO:0000313" key="8">
    <source>
        <dbReference type="Proteomes" id="UP001213771"/>
    </source>
</evidence>
<evidence type="ECO:0000256" key="3">
    <source>
        <dbReference type="ARBA" id="ARBA00024389"/>
    </source>
</evidence>
<evidence type="ECO:0000256" key="1">
    <source>
        <dbReference type="ARBA" id="ARBA00006484"/>
    </source>
</evidence>
<keyword evidence="2" id="KW-0560">Oxidoreductase</keyword>
<evidence type="ECO:0000256" key="6">
    <source>
        <dbReference type="RuleBase" id="RU000363"/>
    </source>
</evidence>
<dbReference type="CDD" id="cd05233">
    <property type="entry name" value="SDR_c"/>
    <property type="match status" value="1"/>
</dbReference>
<dbReference type="PROSITE" id="PS00061">
    <property type="entry name" value="ADH_SHORT"/>
    <property type="match status" value="1"/>
</dbReference>
<dbReference type="Proteomes" id="UP001213771">
    <property type="component" value="Unassembled WGS sequence"/>
</dbReference>
<name>A0ABD4WTX7_PRIMG</name>
<dbReference type="EMBL" id="JARAOX010000184">
    <property type="protein sequence ID" value="MDD9783704.1"/>
    <property type="molecule type" value="Genomic_DNA"/>
</dbReference>
<dbReference type="InterPro" id="IPR002347">
    <property type="entry name" value="SDR_fam"/>
</dbReference>
<comment type="catalytic activity">
    <reaction evidence="4">
        <text>D-glucose + NADP(+) = D-glucono-1,5-lactone + NADPH + H(+)</text>
        <dbReference type="Rhea" id="RHEA:14405"/>
        <dbReference type="ChEBI" id="CHEBI:4167"/>
        <dbReference type="ChEBI" id="CHEBI:15378"/>
        <dbReference type="ChEBI" id="CHEBI:16217"/>
        <dbReference type="ChEBI" id="CHEBI:57783"/>
        <dbReference type="ChEBI" id="CHEBI:58349"/>
        <dbReference type="EC" id="1.1.1.47"/>
    </reaction>
</comment>
<dbReference type="PRINTS" id="PR00081">
    <property type="entry name" value="GDHRDH"/>
</dbReference>
<comment type="catalytic activity">
    <reaction evidence="5">
        <text>D-glucose + NAD(+) = D-glucono-1,5-lactone + NADH + H(+)</text>
        <dbReference type="Rhea" id="RHEA:14293"/>
        <dbReference type="ChEBI" id="CHEBI:4167"/>
        <dbReference type="ChEBI" id="CHEBI:15378"/>
        <dbReference type="ChEBI" id="CHEBI:16217"/>
        <dbReference type="ChEBI" id="CHEBI:57540"/>
        <dbReference type="ChEBI" id="CHEBI:57945"/>
        <dbReference type="EC" id="1.1.1.47"/>
    </reaction>
</comment>
<protein>
    <recommendedName>
        <fullName evidence="3">glucose 1-dehydrogenase [NAD(P)(+)]</fullName>
        <ecNumber evidence="3">1.1.1.47</ecNumber>
    </recommendedName>
</protein>
<comment type="caution">
    <text evidence="7">The sequence shown here is derived from an EMBL/GenBank/DDBJ whole genome shotgun (WGS) entry which is preliminary data.</text>
</comment>